<dbReference type="PANTHER" id="PTHR34478:SF1">
    <property type="entry name" value="PROTEIN LEMA"/>
    <property type="match status" value="1"/>
</dbReference>
<reference evidence="6" key="1">
    <citation type="journal article" date="2018" name="Genome Biol.">
        <title>SKESA: strategic k-mer extension for scrupulous assemblies.</title>
        <authorList>
            <person name="Souvorov A."/>
            <person name="Agarwala R."/>
            <person name="Lipman D.J."/>
        </authorList>
    </citation>
    <scope>NUCLEOTIDE SEQUENCE</scope>
    <source>
        <strain evidence="6">R404</strain>
    </source>
</reference>
<dbReference type="InterPro" id="IPR023353">
    <property type="entry name" value="LemA-like_dom_sf"/>
</dbReference>
<evidence type="ECO:0000256" key="2">
    <source>
        <dbReference type="ARBA" id="ARBA00008854"/>
    </source>
</evidence>
<comment type="subcellular location">
    <subcellularLocation>
        <location evidence="1">Membrane</location>
        <topology evidence="1">Single-pass membrane protein</topology>
    </subcellularLocation>
</comment>
<dbReference type="EMBL" id="DACSEO010000047">
    <property type="protein sequence ID" value="HAT1682922.1"/>
    <property type="molecule type" value="Genomic_DNA"/>
</dbReference>
<gene>
    <name evidence="6" type="ORF">I8Y21_003632</name>
</gene>
<organism evidence="6 7">
    <name type="scientific">Klebsiella oxytoca</name>
    <dbReference type="NCBI Taxonomy" id="571"/>
    <lineage>
        <taxon>Bacteria</taxon>
        <taxon>Pseudomonadati</taxon>
        <taxon>Pseudomonadota</taxon>
        <taxon>Gammaproteobacteria</taxon>
        <taxon>Enterobacterales</taxon>
        <taxon>Enterobacteriaceae</taxon>
        <taxon>Klebsiella/Raoultella group</taxon>
        <taxon>Klebsiella</taxon>
    </lineage>
</organism>
<keyword evidence="4" id="KW-1133">Transmembrane helix</keyword>
<dbReference type="Pfam" id="PF04011">
    <property type="entry name" value="LemA"/>
    <property type="match status" value="1"/>
</dbReference>
<dbReference type="InterPro" id="IPR007156">
    <property type="entry name" value="MamQ_LemA"/>
</dbReference>
<dbReference type="SUPFAM" id="SSF140478">
    <property type="entry name" value="LemA-like"/>
    <property type="match status" value="1"/>
</dbReference>
<keyword evidence="3" id="KW-0812">Transmembrane</keyword>
<evidence type="ECO:0000313" key="7">
    <source>
        <dbReference type="Proteomes" id="UP000856143"/>
    </source>
</evidence>
<evidence type="ECO:0000256" key="3">
    <source>
        <dbReference type="ARBA" id="ARBA00022692"/>
    </source>
</evidence>
<evidence type="ECO:0000256" key="5">
    <source>
        <dbReference type="ARBA" id="ARBA00023136"/>
    </source>
</evidence>
<evidence type="ECO:0000256" key="1">
    <source>
        <dbReference type="ARBA" id="ARBA00004167"/>
    </source>
</evidence>
<proteinExistence type="inferred from homology"/>
<keyword evidence="5" id="KW-0472">Membrane</keyword>
<evidence type="ECO:0000256" key="4">
    <source>
        <dbReference type="ARBA" id="ARBA00022989"/>
    </source>
</evidence>
<evidence type="ECO:0000313" key="6">
    <source>
        <dbReference type="EMBL" id="HAT1682922.1"/>
    </source>
</evidence>
<dbReference type="Proteomes" id="UP000856143">
    <property type="component" value="Unassembled WGS sequence"/>
</dbReference>
<name>A0AAN5RES5_KLEOX</name>
<dbReference type="GO" id="GO:0016020">
    <property type="term" value="C:membrane"/>
    <property type="evidence" value="ECO:0007669"/>
    <property type="project" value="UniProtKB-SubCell"/>
</dbReference>
<comment type="caution">
    <text evidence="6">The sequence shown here is derived from an EMBL/GenBank/DDBJ whole genome shotgun (WGS) entry which is preliminary data.</text>
</comment>
<dbReference type="PANTHER" id="PTHR34478">
    <property type="entry name" value="PROTEIN LEMA"/>
    <property type="match status" value="1"/>
</dbReference>
<sequence>MNLFLAILIIMLVLAGSTGQLISTYNQLVALKHNMNKSFANIDVLLRQRADELPELIKVVKASQAYEQQTLHQLTELRTAFLNCVNREEKVTLTNQMNGAIKSLFAVAENYPELQVSRAFIELQKRISLLEDQIADRREFFNESVTLYNVGINEFPALILARLLNYRVQSLLQIQSEETHYDGVTL</sequence>
<comment type="similarity">
    <text evidence="2">Belongs to the LemA family.</text>
</comment>
<accession>A0AAN5RES5</accession>
<reference evidence="6" key="2">
    <citation type="submission" date="2020-11" db="EMBL/GenBank/DDBJ databases">
        <authorList>
            <consortium name="NCBI Pathogen Detection Project"/>
        </authorList>
    </citation>
    <scope>NUCLEOTIDE SEQUENCE</scope>
    <source>
        <strain evidence="6">R404</strain>
    </source>
</reference>
<protein>
    <submittedName>
        <fullName evidence="6">LemA family protein</fullName>
    </submittedName>
</protein>
<dbReference type="AlphaFoldDB" id="A0AAN5RES5"/>
<dbReference type="Gene3D" id="1.20.1440.20">
    <property type="entry name" value="LemA-like domain"/>
    <property type="match status" value="1"/>
</dbReference>